<feature type="region of interest" description="Disordered" evidence="1">
    <location>
        <begin position="113"/>
        <end position="262"/>
    </location>
</feature>
<keyword evidence="2" id="KW-0732">Signal</keyword>
<dbReference type="EMBL" id="CP080507">
    <property type="protein sequence ID" value="QYM77868.1"/>
    <property type="molecule type" value="Genomic_DNA"/>
</dbReference>
<name>A0A8F9TU79_9BACT</name>
<dbReference type="KEGG" id="ole:K0B96_11115"/>
<feature type="compositionally biased region" description="Basic and acidic residues" evidence="1">
    <location>
        <begin position="124"/>
        <end position="135"/>
    </location>
</feature>
<protein>
    <submittedName>
        <fullName evidence="3">Uncharacterized protein</fullName>
    </submittedName>
</protein>
<proteinExistence type="predicted"/>
<keyword evidence="4" id="KW-1185">Reference proteome</keyword>
<reference evidence="3" key="1">
    <citation type="submission" date="2021-08" db="EMBL/GenBank/DDBJ databases">
        <title>Genome of a novel bacterium of the phylum Verrucomicrobia, Oleiharenicola sp. KSB-15.</title>
        <authorList>
            <person name="Chung J.-H."/>
            <person name="Ahn J.-H."/>
            <person name="Yoon Y."/>
            <person name="Kim D.-Y."/>
            <person name="An S.-H."/>
            <person name="Park I."/>
            <person name="Yeon J."/>
        </authorList>
    </citation>
    <scope>NUCLEOTIDE SEQUENCE</scope>
    <source>
        <strain evidence="3">KSB-15</strain>
    </source>
</reference>
<sequence length="289" mass="31431">MIAFFRCFAVRPLLAVALGALALPAAHAAAEIANSTLGPMVARLAEKTQPAARDWSEFAHETVRWGQRLQASQQPVPAGPVHDALAAADLGEKLDPHVADWPKLRSELQSLLEKPADQQPQQQKKSDQQKDDPSKQDQPQQKQPPKNHSQKPESDEDRSSPNPQQNQPKQNEDQPSSSDQSSQKKSSPDQSSPADAAKSDEKKNAGKKGQSAFGDLQQPPPSLDQHPGDTQTVGGARENKEEAKTPSDPALAIPLQKLDQLRSQDSPVRLFQLMEGDNKSAPAKTGKNW</sequence>
<evidence type="ECO:0000313" key="4">
    <source>
        <dbReference type="Proteomes" id="UP000825051"/>
    </source>
</evidence>
<dbReference type="RefSeq" id="WP_220160972.1">
    <property type="nucleotide sequence ID" value="NZ_CP080507.1"/>
</dbReference>
<feature type="signal peptide" evidence="2">
    <location>
        <begin position="1"/>
        <end position="28"/>
    </location>
</feature>
<dbReference type="Proteomes" id="UP000825051">
    <property type="component" value="Chromosome"/>
</dbReference>
<accession>A0A8F9TU79</accession>
<evidence type="ECO:0000256" key="1">
    <source>
        <dbReference type="SAM" id="MobiDB-lite"/>
    </source>
</evidence>
<feature type="compositionally biased region" description="Low complexity" evidence="1">
    <location>
        <begin position="161"/>
        <end position="196"/>
    </location>
</feature>
<evidence type="ECO:0000313" key="3">
    <source>
        <dbReference type="EMBL" id="QYM77868.1"/>
    </source>
</evidence>
<organism evidence="3 4">
    <name type="scientific">Horticoccus luteus</name>
    <dbReference type="NCBI Taxonomy" id="2862869"/>
    <lineage>
        <taxon>Bacteria</taxon>
        <taxon>Pseudomonadati</taxon>
        <taxon>Verrucomicrobiota</taxon>
        <taxon>Opitutia</taxon>
        <taxon>Opitutales</taxon>
        <taxon>Opitutaceae</taxon>
        <taxon>Horticoccus</taxon>
    </lineage>
</organism>
<dbReference type="AlphaFoldDB" id="A0A8F9TU79"/>
<feature type="chain" id="PRO_5034005052" evidence="2">
    <location>
        <begin position="29"/>
        <end position="289"/>
    </location>
</feature>
<evidence type="ECO:0000256" key="2">
    <source>
        <dbReference type="SAM" id="SignalP"/>
    </source>
</evidence>
<feature type="compositionally biased region" description="Basic and acidic residues" evidence="1">
    <location>
        <begin position="150"/>
        <end position="159"/>
    </location>
</feature>
<gene>
    <name evidence="3" type="ORF">K0B96_11115</name>
</gene>
<feature type="compositionally biased region" description="Low complexity" evidence="1">
    <location>
        <begin position="136"/>
        <end position="146"/>
    </location>
</feature>